<organism evidence="2 3">
    <name type="scientific">Dorcoceras hygrometricum</name>
    <dbReference type="NCBI Taxonomy" id="472368"/>
    <lineage>
        <taxon>Eukaryota</taxon>
        <taxon>Viridiplantae</taxon>
        <taxon>Streptophyta</taxon>
        <taxon>Embryophyta</taxon>
        <taxon>Tracheophyta</taxon>
        <taxon>Spermatophyta</taxon>
        <taxon>Magnoliopsida</taxon>
        <taxon>eudicotyledons</taxon>
        <taxon>Gunneridae</taxon>
        <taxon>Pentapetalae</taxon>
        <taxon>asterids</taxon>
        <taxon>lamiids</taxon>
        <taxon>Lamiales</taxon>
        <taxon>Gesneriaceae</taxon>
        <taxon>Didymocarpoideae</taxon>
        <taxon>Trichosporeae</taxon>
        <taxon>Loxocarpinae</taxon>
        <taxon>Dorcoceras</taxon>
    </lineage>
</organism>
<evidence type="ECO:0000313" key="2">
    <source>
        <dbReference type="EMBL" id="KZV47444.1"/>
    </source>
</evidence>
<evidence type="ECO:0000313" key="3">
    <source>
        <dbReference type="Proteomes" id="UP000250235"/>
    </source>
</evidence>
<name>A0A2Z7CRZ7_9LAMI</name>
<feature type="compositionally biased region" description="Basic and acidic residues" evidence="1">
    <location>
        <begin position="64"/>
        <end position="78"/>
    </location>
</feature>
<evidence type="ECO:0000256" key="1">
    <source>
        <dbReference type="SAM" id="MobiDB-lite"/>
    </source>
</evidence>
<keyword evidence="2" id="KW-0808">Transferase</keyword>
<reference evidence="2 3" key="1">
    <citation type="journal article" date="2015" name="Proc. Natl. Acad. Sci. U.S.A.">
        <title>The resurrection genome of Boea hygrometrica: A blueprint for survival of dehydration.</title>
        <authorList>
            <person name="Xiao L."/>
            <person name="Yang G."/>
            <person name="Zhang L."/>
            <person name="Yang X."/>
            <person name="Zhao S."/>
            <person name="Ji Z."/>
            <person name="Zhou Q."/>
            <person name="Hu M."/>
            <person name="Wang Y."/>
            <person name="Chen M."/>
            <person name="Xu Y."/>
            <person name="Jin H."/>
            <person name="Xiao X."/>
            <person name="Hu G."/>
            <person name="Bao F."/>
            <person name="Hu Y."/>
            <person name="Wan P."/>
            <person name="Li L."/>
            <person name="Deng X."/>
            <person name="Kuang T."/>
            <person name="Xiang C."/>
            <person name="Zhu J.K."/>
            <person name="Oliver M.J."/>
            <person name="He Y."/>
        </authorList>
    </citation>
    <scope>NUCLEOTIDE SEQUENCE [LARGE SCALE GENOMIC DNA]</scope>
    <source>
        <strain evidence="3">cv. XS01</strain>
    </source>
</reference>
<keyword evidence="3" id="KW-1185">Reference proteome</keyword>
<dbReference type="Proteomes" id="UP000250235">
    <property type="component" value="Unassembled WGS sequence"/>
</dbReference>
<gene>
    <name evidence="2" type="ORF">F511_32312</name>
</gene>
<protein>
    <submittedName>
        <fullName evidence="2">Putative receptor-like protein kinase</fullName>
    </submittedName>
</protein>
<proteinExistence type="predicted"/>
<keyword evidence="2" id="KW-0675">Receptor</keyword>
<feature type="compositionally biased region" description="Basic residues" evidence="1">
    <location>
        <begin position="86"/>
        <end position="95"/>
    </location>
</feature>
<dbReference type="EMBL" id="KQ995284">
    <property type="protein sequence ID" value="KZV47444.1"/>
    <property type="molecule type" value="Genomic_DNA"/>
</dbReference>
<sequence>MRATRAHAVSRNAAPSSVIIARDVAHCLATSAPQRPAMTRIIECNDRPPQCNSHTTSRPPIARPARDVEAPLVRRERPLCATRRASLGRHRSASSRKRDATSALVLCATREEARA</sequence>
<dbReference type="AlphaFoldDB" id="A0A2Z7CRZ7"/>
<feature type="region of interest" description="Disordered" evidence="1">
    <location>
        <begin position="47"/>
        <end position="101"/>
    </location>
</feature>
<dbReference type="GO" id="GO:0016301">
    <property type="term" value="F:kinase activity"/>
    <property type="evidence" value="ECO:0007669"/>
    <property type="project" value="UniProtKB-KW"/>
</dbReference>
<accession>A0A2Z7CRZ7</accession>
<keyword evidence="2" id="KW-0418">Kinase</keyword>